<dbReference type="InterPro" id="IPR036412">
    <property type="entry name" value="HAD-like_sf"/>
</dbReference>
<evidence type="ECO:0000256" key="4">
    <source>
        <dbReference type="ARBA" id="ARBA00022679"/>
    </source>
</evidence>
<accession>A0A7D5XLJ8</accession>
<evidence type="ECO:0000313" key="7">
    <source>
        <dbReference type="EMBL" id="QLJ52728.1"/>
    </source>
</evidence>
<keyword evidence="4" id="KW-0808">Transferase</keyword>
<proteinExistence type="inferred from homology"/>
<dbReference type="CDD" id="cd04179">
    <property type="entry name" value="DPM_DPG-synthase_like"/>
    <property type="match status" value="1"/>
</dbReference>
<dbReference type="Pfam" id="PF00535">
    <property type="entry name" value="Glycos_transf_2"/>
    <property type="match status" value="1"/>
</dbReference>
<evidence type="ECO:0000256" key="3">
    <source>
        <dbReference type="ARBA" id="ARBA00022676"/>
    </source>
</evidence>
<gene>
    <name evidence="7" type="ORF">Sv326_0553</name>
</gene>
<organism evidence="7 8">
    <name type="scientific">Fermentimicrarchaeum limneticum</name>
    <dbReference type="NCBI Taxonomy" id="2795018"/>
    <lineage>
        <taxon>Archaea</taxon>
        <taxon>Candidatus Micrarchaeota</taxon>
        <taxon>Candidatus Fermentimicrarchaeales</taxon>
        <taxon>Candidatus Fermentimicrarchaeaceae</taxon>
        <taxon>Candidatus Fermentimicrarchaeum</taxon>
    </lineage>
</organism>
<evidence type="ECO:0000259" key="6">
    <source>
        <dbReference type="Pfam" id="PF00535"/>
    </source>
</evidence>
<dbReference type="Proteomes" id="UP000510821">
    <property type="component" value="Chromosome"/>
</dbReference>
<dbReference type="AlphaFoldDB" id="A0A7D5XLJ8"/>
<name>A0A7D5XLJ8_FERL1</name>
<dbReference type="KEGG" id="flt:Sv326_0553"/>
<dbReference type="EMBL" id="CP058998">
    <property type="protein sequence ID" value="QLJ52728.1"/>
    <property type="molecule type" value="Genomic_DNA"/>
</dbReference>
<evidence type="ECO:0000256" key="1">
    <source>
        <dbReference type="ARBA" id="ARBA00001946"/>
    </source>
</evidence>
<keyword evidence="5" id="KW-0460">Magnesium</keyword>
<dbReference type="Gene3D" id="3.40.50.1000">
    <property type="entry name" value="HAD superfamily/HAD-like"/>
    <property type="match status" value="1"/>
</dbReference>
<evidence type="ECO:0000256" key="5">
    <source>
        <dbReference type="ARBA" id="ARBA00022842"/>
    </source>
</evidence>
<evidence type="ECO:0000256" key="2">
    <source>
        <dbReference type="ARBA" id="ARBA00006739"/>
    </source>
</evidence>
<dbReference type="InterPro" id="IPR001173">
    <property type="entry name" value="Glyco_trans_2-like"/>
</dbReference>
<sequence>MSIVIPALNEEKNIGRVIREAKKCELVSEVLVVDGGSRDKTVKRAREAGARVITQSRKKFPGKGIAMWDGVVNSSGDVLVFTDADITNFKTGFIEKLIEPILVGEADFVKGYYARKAGRVTEITAKPLLAIFFPELQLRQPLSGEIAGNRELFLRMEFEEGWGIDIGILINAFLLKARIQEVNLGYKEHKMRSTGDLVTMSREVAQVIIRHGVKRKWWFLRNFSHMLKSAFGRLHAAGNGEESRMVIFDMDGTLLDGRFITELAKTKKLGREISKINREVKRGKICEDEASRKIARLLKGMKKSELVRIASGIPLNRGVKRVVSEFKRRGYRIAILSNSYEQVCEVVGCRIGADYIVANKLETINDEITGRLKTPNFTCEENCGYSVCKLEGVRFLSKILNVPLRNCILVGDDLSDAHAMKAVGMAVAFNASQEVREAATVVINKKDMSELLNYL</sequence>
<evidence type="ECO:0000313" key="8">
    <source>
        <dbReference type="Proteomes" id="UP000510821"/>
    </source>
</evidence>
<dbReference type="PANTHER" id="PTHR48090">
    <property type="entry name" value="UNDECAPRENYL-PHOSPHATE 4-DEOXY-4-FORMAMIDO-L-ARABINOSE TRANSFERASE-RELATED"/>
    <property type="match status" value="1"/>
</dbReference>
<dbReference type="SUPFAM" id="SSF56784">
    <property type="entry name" value="HAD-like"/>
    <property type="match status" value="1"/>
</dbReference>
<dbReference type="SUPFAM" id="SSF53448">
    <property type="entry name" value="Nucleotide-diphospho-sugar transferases"/>
    <property type="match status" value="1"/>
</dbReference>
<feature type="domain" description="Glycosyltransferase 2-like" evidence="6">
    <location>
        <begin position="2"/>
        <end position="126"/>
    </location>
</feature>
<dbReference type="Gene3D" id="3.90.550.10">
    <property type="entry name" value="Spore Coat Polysaccharide Biosynthesis Protein SpsA, Chain A"/>
    <property type="match status" value="1"/>
</dbReference>
<dbReference type="GO" id="GO:0016757">
    <property type="term" value="F:glycosyltransferase activity"/>
    <property type="evidence" value="ECO:0007669"/>
    <property type="project" value="UniProtKB-KW"/>
</dbReference>
<comment type="similarity">
    <text evidence="2">Belongs to the glycosyltransferase 2 family.</text>
</comment>
<dbReference type="PANTHER" id="PTHR48090:SF10">
    <property type="entry name" value="GLUCOSYL-3-PHOSPHOGLYCERATE SYNTHASE"/>
    <property type="match status" value="1"/>
</dbReference>
<comment type="cofactor">
    <cofactor evidence="1">
        <name>Mg(2+)</name>
        <dbReference type="ChEBI" id="CHEBI:18420"/>
    </cofactor>
</comment>
<protein>
    <recommendedName>
        <fullName evidence="6">Glycosyltransferase 2-like domain-containing protein</fullName>
    </recommendedName>
</protein>
<dbReference type="NCBIfam" id="TIGR01488">
    <property type="entry name" value="HAD-SF-IB"/>
    <property type="match status" value="1"/>
</dbReference>
<dbReference type="Pfam" id="PF00702">
    <property type="entry name" value="Hydrolase"/>
    <property type="match status" value="1"/>
</dbReference>
<reference evidence="8" key="1">
    <citation type="submission" date="2020-07" db="EMBL/GenBank/DDBJ databases">
        <title>Metabolic diversity and evolutionary history of the archaeal phylum ###Micrarchaeota### uncovered from a freshwater lake metagenome.</title>
        <authorList>
            <person name="Kadnikov V.V."/>
            <person name="Savvichev A.S."/>
            <person name="Mardanov A.V."/>
            <person name="Beletsky A.V."/>
            <person name="Chupakov A.V."/>
            <person name="Kokryatskaya N.M."/>
            <person name="Pimenov N.V."/>
            <person name="Ravin N.V."/>
        </authorList>
    </citation>
    <scope>NUCLEOTIDE SEQUENCE [LARGE SCALE GENOMIC DNA]</scope>
</reference>
<keyword evidence="3" id="KW-0328">Glycosyltransferase</keyword>
<dbReference type="InterPro" id="IPR023214">
    <property type="entry name" value="HAD_sf"/>
</dbReference>
<dbReference type="InterPro" id="IPR029044">
    <property type="entry name" value="Nucleotide-diphossugar_trans"/>
</dbReference>
<dbReference type="InterPro" id="IPR050256">
    <property type="entry name" value="Glycosyltransferase_2"/>
</dbReference>